<dbReference type="RefSeq" id="WP_003717937.1">
    <property type="nucleotide sequence ID" value="NZ_CAJFIS010000025.1"/>
</dbReference>
<dbReference type="EMBL" id="JAKHPH010000041">
    <property type="protein sequence ID" value="MCZ3668391.1"/>
    <property type="molecule type" value="Genomic_DNA"/>
</dbReference>
<evidence type="ECO:0000313" key="2">
    <source>
        <dbReference type="EMBL" id="MCZ3782239.1"/>
    </source>
</evidence>
<dbReference type="AlphaFoldDB" id="A0AAP3GBM4"/>
<organism evidence="1 3">
    <name type="scientific">Limosilactobacillus vaginalis</name>
    <dbReference type="NCBI Taxonomy" id="1633"/>
    <lineage>
        <taxon>Bacteria</taxon>
        <taxon>Bacillati</taxon>
        <taxon>Bacillota</taxon>
        <taxon>Bacilli</taxon>
        <taxon>Lactobacillales</taxon>
        <taxon>Lactobacillaceae</taxon>
        <taxon>Limosilactobacillus</taxon>
    </lineage>
</organism>
<dbReference type="InterPro" id="IPR015946">
    <property type="entry name" value="KH_dom-like_a/b"/>
</dbReference>
<keyword evidence="4" id="KW-1185">Reference proteome</keyword>
<dbReference type="InterPro" id="IPR052924">
    <property type="entry name" value="OsmC/Ohr_hydroprdx_reductase"/>
</dbReference>
<evidence type="ECO:0000313" key="1">
    <source>
        <dbReference type="EMBL" id="MCZ3668391.1"/>
    </source>
</evidence>
<accession>A0AAP3GBM4</accession>
<proteinExistence type="predicted"/>
<dbReference type="Proteomes" id="UP001527392">
    <property type="component" value="Unassembled WGS sequence"/>
</dbReference>
<dbReference type="Gene3D" id="3.30.300.20">
    <property type="match status" value="1"/>
</dbReference>
<name>A0AAP3GBM4_9LACO</name>
<dbReference type="PANTHER" id="PTHR35368:SF1">
    <property type="entry name" value="HYDROPEROXIDE REDUCTASE"/>
    <property type="match status" value="1"/>
</dbReference>
<evidence type="ECO:0000313" key="3">
    <source>
        <dbReference type="Proteomes" id="UP001212401"/>
    </source>
</evidence>
<sequence length="137" mass="15556">MTTYKASVTSTGEANVYQAQVRDFKIKYDLTGRKNGYKEGLDPKEALLCALGACESIVAGSFYRKQHFTYRSFYLVLNGTINDDRPGFDEIKMDAHFDTDESKESTEKFVEFMENTCPVRDNLVNTVPIKSQVTIIK</sequence>
<dbReference type="GeneID" id="75081520"/>
<dbReference type="Proteomes" id="UP001212401">
    <property type="component" value="Unassembled WGS sequence"/>
</dbReference>
<dbReference type="SUPFAM" id="SSF82784">
    <property type="entry name" value="OsmC-like"/>
    <property type="match status" value="1"/>
</dbReference>
<dbReference type="InterPro" id="IPR003718">
    <property type="entry name" value="OsmC/Ohr_fam"/>
</dbReference>
<evidence type="ECO:0000313" key="4">
    <source>
        <dbReference type="Proteomes" id="UP001527392"/>
    </source>
</evidence>
<protein>
    <submittedName>
        <fullName evidence="1">OsmC family protein</fullName>
    </submittedName>
</protein>
<dbReference type="InterPro" id="IPR036102">
    <property type="entry name" value="OsmC/Ohrsf"/>
</dbReference>
<comment type="caution">
    <text evidence="1">The sequence shown here is derived from an EMBL/GenBank/DDBJ whole genome shotgun (WGS) entry which is preliminary data.</text>
</comment>
<dbReference type="PANTHER" id="PTHR35368">
    <property type="entry name" value="HYDROPEROXIDE REDUCTASE"/>
    <property type="match status" value="1"/>
</dbReference>
<gene>
    <name evidence="2" type="ORF">L2504_08890</name>
    <name evidence="1" type="ORF">L2724_09060</name>
</gene>
<dbReference type="EMBL" id="JAKHMS010000032">
    <property type="protein sequence ID" value="MCZ3782239.1"/>
    <property type="molecule type" value="Genomic_DNA"/>
</dbReference>
<dbReference type="Pfam" id="PF02566">
    <property type="entry name" value="OsmC"/>
    <property type="match status" value="1"/>
</dbReference>
<reference evidence="1 4" key="1">
    <citation type="submission" date="2022-01" db="EMBL/GenBank/DDBJ databases">
        <title>VMRC isolate genome collection.</title>
        <authorList>
            <person name="France M."/>
            <person name="Rutt L."/>
            <person name="Humphrys M."/>
            <person name="Ravel J."/>
        </authorList>
    </citation>
    <scope>NUCLEOTIDE SEQUENCE</scope>
    <source>
        <strain evidence="2 4">C0030B4</strain>
        <strain evidence="1">C0048A1</strain>
    </source>
</reference>